<keyword evidence="7" id="KW-1185">Reference proteome</keyword>
<dbReference type="Pfam" id="PF02966">
    <property type="entry name" value="DIM1"/>
    <property type="match status" value="1"/>
</dbReference>
<dbReference type="Pfam" id="PF01795">
    <property type="entry name" value="Methyltransf_5"/>
    <property type="match status" value="1"/>
</dbReference>
<dbReference type="Gene3D" id="1.10.150.170">
    <property type="entry name" value="Putative methyltransferase TM0872, insert domain"/>
    <property type="match status" value="1"/>
</dbReference>
<evidence type="ECO:0000256" key="5">
    <source>
        <dbReference type="ARBA" id="ARBA00022691"/>
    </source>
</evidence>
<gene>
    <name evidence="6" type="ORF">ACHHYP_00285</name>
</gene>
<name>A0A1V9ZUV9_ACHHY</name>
<evidence type="ECO:0000256" key="1">
    <source>
        <dbReference type="ARBA" id="ARBA00008241"/>
    </source>
</evidence>
<dbReference type="InterPro" id="IPR002903">
    <property type="entry name" value="RsmH"/>
</dbReference>
<dbReference type="OrthoDB" id="16290at2759"/>
<dbReference type="Gene3D" id="3.40.30.10">
    <property type="entry name" value="Glutaredoxin"/>
    <property type="match status" value="1"/>
</dbReference>
<sequence length="471" mass="53076">MLRQCRRSFHHVPVLPVETLDFWVPAHLKASGGAALFVDGTVGLGGHSRLLLEAYPSAQLLCIDRDPQILAMAKERLAPFGSRIRFARGSYVDMANHLQTAGLDAEVAGVLVDLGVNSHHLDSGDRGFSIYHDGPLDMRFDQSNDELATAAELVNTLSEVELIKVFKSYGEEPFAKEYAKAIVRRRETEPFARTEGLKRCIEAIADKWKPSGKVKKKQFVHPATRLFQALRIAVNHELDHVETGVPAMMDCLAPQGQLAAIAFHSLEDRWIKRYFRDAIEKDDEDLAERWANKTFEVVQKKAVQATEAEIEANARSHTAEAKNPKPSVVMSYMLPHLCSGWAVDQAIMTEGDRVVVMRFGHDHDPVCMQMDQVLAGIAEDVKNFAVIYVVDITEVPDFNTMYELYDPCTVMFFYRNKHIMIDLGTGNNNKINWAFNNKGEMIDIIETVYRGARKGRGLVISPKDYSTKYRY</sequence>
<dbReference type="SUPFAM" id="SSF52833">
    <property type="entry name" value="Thioredoxin-like"/>
    <property type="match status" value="1"/>
</dbReference>
<proteinExistence type="inferred from homology"/>
<evidence type="ECO:0000256" key="2">
    <source>
        <dbReference type="ARBA" id="ARBA00010396"/>
    </source>
</evidence>
<reference evidence="6 7" key="1">
    <citation type="journal article" date="2014" name="Genome Biol. Evol.">
        <title>The secreted proteins of Achlya hypogyna and Thraustotheca clavata identify the ancestral oomycete secretome and reveal gene acquisitions by horizontal gene transfer.</title>
        <authorList>
            <person name="Misner I."/>
            <person name="Blouin N."/>
            <person name="Leonard G."/>
            <person name="Richards T.A."/>
            <person name="Lane C.E."/>
        </authorList>
    </citation>
    <scope>NUCLEOTIDE SEQUENCE [LARGE SCALE GENOMIC DNA]</scope>
    <source>
        <strain evidence="6 7">ATCC 48635</strain>
    </source>
</reference>
<dbReference type="AlphaFoldDB" id="A0A1V9ZUV9"/>
<dbReference type="Proteomes" id="UP000243579">
    <property type="component" value="Unassembled WGS sequence"/>
</dbReference>
<dbReference type="InterPro" id="IPR029063">
    <property type="entry name" value="SAM-dependent_MTases_sf"/>
</dbReference>
<dbReference type="InterPro" id="IPR036249">
    <property type="entry name" value="Thioredoxin-like_sf"/>
</dbReference>
<dbReference type="EMBL" id="JNBR01000001">
    <property type="protein sequence ID" value="OQS01759.1"/>
    <property type="molecule type" value="Genomic_DNA"/>
</dbReference>
<dbReference type="GO" id="GO:0000398">
    <property type="term" value="P:mRNA splicing, via spliceosome"/>
    <property type="evidence" value="ECO:0007669"/>
    <property type="project" value="InterPro"/>
</dbReference>
<dbReference type="CDD" id="cd02954">
    <property type="entry name" value="DIM1"/>
    <property type="match status" value="1"/>
</dbReference>
<dbReference type="SMART" id="SM01410">
    <property type="entry name" value="DIM1"/>
    <property type="match status" value="1"/>
</dbReference>
<accession>A0A1V9ZUV9</accession>
<dbReference type="STRING" id="1202772.A0A1V9ZUV9"/>
<dbReference type="FunFam" id="3.40.30.10:FF:000004">
    <property type="entry name" value="Spliceosomal protein DIB1"/>
    <property type="match status" value="1"/>
</dbReference>
<evidence type="ECO:0000313" key="6">
    <source>
        <dbReference type="EMBL" id="OQS01759.1"/>
    </source>
</evidence>
<organism evidence="6 7">
    <name type="scientific">Achlya hypogyna</name>
    <name type="common">Oomycete</name>
    <name type="synonym">Protoachlya hypogyna</name>
    <dbReference type="NCBI Taxonomy" id="1202772"/>
    <lineage>
        <taxon>Eukaryota</taxon>
        <taxon>Sar</taxon>
        <taxon>Stramenopiles</taxon>
        <taxon>Oomycota</taxon>
        <taxon>Saprolegniomycetes</taxon>
        <taxon>Saprolegniales</taxon>
        <taxon>Achlyaceae</taxon>
        <taxon>Achlya</taxon>
    </lineage>
</organism>
<comment type="similarity">
    <text evidence="2">Belongs to the methyltransferase superfamily. RsmH family.</text>
</comment>
<dbReference type="PANTHER" id="PTHR11265">
    <property type="entry name" value="S-ADENOSYL-METHYLTRANSFERASE MRAW"/>
    <property type="match status" value="1"/>
</dbReference>
<dbReference type="GO" id="GO:0046540">
    <property type="term" value="C:U4/U6 x U5 tri-snRNP complex"/>
    <property type="evidence" value="ECO:0007669"/>
    <property type="project" value="InterPro"/>
</dbReference>
<dbReference type="InterPro" id="IPR023397">
    <property type="entry name" value="SAM-dep_MeTrfase_MraW_recog"/>
</dbReference>
<evidence type="ECO:0000313" key="7">
    <source>
        <dbReference type="Proteomes" id="UP000243579"/>
    </source>
</evidence>
<dbReference type="GO" id="GO:0005737">
    <property type="term" value="C:cytoplasm"/>
    <property type="evidence" value="ECO:0007669"/>
    <property type="project" value="TreeGrafter"/>
</dbReference>
<keyword evidence="3" id="KW-0489">Methyltransferase</keyword>
<protein>
    <submittedName>
        <fullName evidence="6">Thioredoxin-like protein 4A</fullName>
    </submittedName>
</protein>
<dbReference type="PANTHER" id="PTHR11265:SF0">
    <property type="entry name" value="12S RRNA N4-METHYLCYTIDINE METHYLTRANSFERASE"/>
    <property type="match status" value="1"/>
</dbReference>
<evidence type="ECO:0000256" key="3">
    <source>
        <dbReference type="ARBA" id="ARBA00022603"/>
    </source>
</evidence>
<dbReference type="GO" id="GO:0070475">
    <property type="term" value="P:rRNA base methylation"/>
    <property type="evidence" value="ECO:0007669"/>
    <property type="project" value="TreeGrafter"/>
</dbReference>
<dbReference type="GO" id="GO:0071424">
    <property type="term" value="F:rRNA (cytosine-N4-)-methyltransferase activity"/>
    <property type="evidence" value="ECO:0007669"/>
    <property type="project" value="TreeGrafter"/>
</dbReference>
<keyword evidence="4" id="KW-0808">Transferase</keyword>
<comment type="caution">
    <text evidence="6">The sequence shown here is derived from an EMBL/GenBank/DDBJ whole genome shotgun (WGS) entry which is preliminary data.</text>
</comment>
<dbReference type="SUPFAM" id="SSF81799">
    <property type="entry name" value="Putative methyltransferase TM0872, insert domain"/>
    <property type="match status" value="1"/>
</dbReference>
<dbReference type="NCBIfam" id="TIGR00006">
    <property type="entry name" value="16S rRNA (cytosine(1402)-N(4))-methyltransferase RsmH"/>
    <property type="match status" value="1"/>
</dbReference>
<dbReference type="Gene3D" id="3.40.50.150">
    <property type="entry name" value="Vaccinia Virus protein VP39"/>
    <property type="match status" value="1"/>
</dbReference>
<comment type="similarity">
    <text evidence="1">Belongs to the DIM1 family.</text>
</comment>
<dbReference type="InterPro" id="IPR004123">
    <property type="entry name" value="Dim1"/>
</dbReference>
<keyword evidence="5" id="KW-0949">S-adenosyl-L-methionine</keyword>
<evidence type="ECO:0000256" key="4">
    <source>
        <dbReference type="ARBA" id="ARBA00022679"/>
    </source>
</evidence>
<dbReference type="HAMAP" id="MF_01007">
    <property type="entry name" value="16SrRNA_methyltr_H"/>
    <property type="match status" value="1"/>
</dbReference>
<dbReference type="SUPFAM" id="SSF53335">
    <property type="entry name" value="S-adenosyl-L-methionine-dependent methyltransferases"/>
    <property type="match status" value="1"/>
</dbReference>